<name>A0A7J7K285_BUGNE</name>
<dbReference type="Pfam" id="PF01391">
    <property type="entry name" value="Collagen"/>
    <property type="match status" value="1"/>
</dbReference>
<reference evidence="3" key="1">
    <citation type="submission" date="2020-06" db="EMBL/GenBank/DDBJ databases">
        <title>Draft genome of Bugula neritina, a colonial animal packing powerful symbionts and potential medicines.</title>
        <authorList>
            <person name="Rayko M."/>
        </authorList>
    </citation>
    <scope>NUCLEOTIDE SEQUENCE [LARGE SCALE GENOMIC DNA]</scope>
    <source>
        <strain evidence="3">Kwan_BN1</strain>
    </source>
</reference>
<protein>
    <submittedName>
        <fullName evidence="3">Uncharacterized protein</fullName>
    </submittedName>
</protein>
<evidence type="ECO:0000256" key="2">
    <source>
        <dbReference type="SAM" id="Phobius"/>
    </source>
</evidence>
<feature type="compositionally biased region" description="Low complexity" evidence="1">
    <location>
        <begin position="161"/>
        <end position="175"/>
    </location>
</feature>
<organism evidence="3 4">
    <name type="scientific">Bugula neritina</name>
    <name type="common">Brown bryozoan</name>
    <name type="synonym">Sertularia neritina</name>
    <dbReference type="NCBI Taxonomy" id="10212"/>
    <lineage>
        <taxon>Eukaryota</taxon>
        <taxon>Metazoa</taxon>
        <taxon>Spiralia</taxon>
        <taxon>Lophotrochozoa</taxon>
        <taxon>Bryozoa</taxon>
        <taxon>Gymnolaemata</taxon>
        <taxon>Cheilostomatida</taxon>
        <taxon>Flustrina</taxon>
        <taxon>Buguloidea</taxon>
        <taxon>Bugulidae</taxon>
        <taxon>Bugula</taxon>
    </lineage>
</organism>
<keyword evidence="4" id="KW-1185">Reference proteome</keyword>
<evidence type="ECO:0000313" key="3">
    <source>
        <dbReference type="EMBL" id="KAF6032054.1"/>
    </source>
</evidence>
<proteinExistence type="predicted"/>
<dbReference type="InterPro" id="IPR008160">
    <property type="entry name" value="Collagen"/>
</dbReference>
<evidence type="ECO:0000313" key="4">
    <source>
        <dbReference type="Proteomes" id="UP000593567"/>
    </source>
</evidence>
<keyword evidence="2" id="KW-0812">Transmembrane</keyword>
<dbReference type="EMBL" id="VXIV02001538">
    <property type="protein sequence ID" value="KAF6032054.1"/>
    <property type="molecule type" value="Genomic_DNA"/>
</dbReference>
<feature type="region of interest" description="Disordered" evidence="1">
    <location>
        <begin position="78"/>
        <end position="197"/>
    </location>
</feature>
<dbReference type="PANTHER" id="PTHR24637:SF421">
    <property type="entry name" value="CUTICLE COLLAGEN DPY-2"/>
    <property type="match status" value="1"/>
</dbReference>
<dbReference type="AlphaFoldDB" id="A0A7J7K285"/>
<feature type="compositionally biased region" description="Low complexity" evidence="1">
    <location>
        <begin position="94"/>
        <end position="125"/>
    </location>
</feature>
<gene>
    <name evidence="3" type="ORF">EB796_009658</name>
</gene>
<comment type="caution">
    <text evidence="3">The sequence shown here is derived from an EMBL/GenBank/DDBJ whole genome shotgun (WGS) entry which is preliminary data.</text>
</comment>
<dbReference type="Proteomes" id="UP000593567">
    <property type="component" value="Unassembled WGS sequence"/>
</dbReference>
<keyword evidence="2" id="KW-0472">Membrane</keyword>
<keyword evidence="2" id="KW-1133">Transmembrane helix</keyword>
<evidence type="ECO:0000256" key="1">
    <source>
        <dbReference type="SAM" id="MobiDB-lite"/>
    </source>
</evidence>
<dbReference type="PANTHER" id="PTHR24637">
    <property type="entry name" value="COLLAGEN"/>
    <property type="match status" value="1"/>
</dbReference>
<sequence>MGGEMCGRLSRYKMSEKGDRVAQVVQCHSWLHGFTIFMLCGSLIANVVILDYLLDKSNKNEQQLQGFVSQNRQTVENENFSRVKRKNPSQCTCPAGERGLPGPRGPRGSPGPQGSIGHPGAQGPAGPAGPPGTPGQQGAVGPMGPKGDKGDQGFKGESIIGPQGLPGLPGAQGAQVLQEFQGSKDKWDQLDCPVQLA</sequence>
<feature type="transmembrane region" description="Helical" evidence="2">
    <location>
        <begin position="30"/>
        <end position="54"/>
    </location>
</feature>
<accession>A0A7J7K285</accession>